<dbReference type="AlphaFoldDB" id="A0A8H5D8T6"/>
<evidence type="ECO:0000313" key="1">
    <source>
        <dbReference type="EMBL" id="KAF5354833.1"/>
    </source>
</evidence>
<comment type="caution">
    <text evidence="1">The sequence shown here is derived from an EMBL/GenBank/DDBJ whole genome shotgun (WGS) entry which is preliminary data.</text>
</comment>
<keyword evidence="2" id="KW-1185">Reference proteome</keyword>
<evidence type="ECO:0000313" key="2">
    <source>
        <dbReference type="Proteomes" id="UP000559027"/>
    </source>
</evidence>
<protein>
    <submittedName>
        <fullName evidence="1">Uncharacterized protein</fullName>
    </submittedName>
</protein>
<reference evidence="1 2" key="1">
    <citation type="journal article" date="2020" name="ISME J.">
        <title>Uncovering the hidden diversity of litter-decomposition mechanisms in mushroom-forming fungi.</title>
        <authorList>
            <person name="Floudas D."/>
            <person name="Bentzer J."/>
            <person name="Ahren D."/>
            <person name="Johansson T."/>
            <person name="Persson P."/>
            <person name="Tunlid A."/>
        </authorList>
    </citation>
    <scope>NUCLEOTIDE SEQUENCE [LARGE SCALE GENOMIC DNA]</scope>
    <source>
        <strain evidence="1 2">CBS 146.42</strain>
    </source>
</reference>
<organism evidence="1 2">
    <name type="scientific">Leucocoprinus leucothites</name>
    <dbReference type="NCBI Taxonomy" id="201217"/>
    <lineage>
        <taxon>Eukaryota</taxon>
        <taxon>Fungi</taxon>
        <taxon>Dikarya</taxon>
        <taxon>Basidiomycota</taxon>
        <taxon>Agaricomycotina</taxon>
        <taxon>Agaricomycetes</taxon>
        <taxon>Agaricomycetidae</taxon>
        <taxon>Agaricales</taxon>
        <taxon>Agaricineae</taxon>
        <taxon>Agaricaceae</taxon>
        <taxon>Leucocoprinus</taxon>
    </lineage>
</organism>
<accession>A0A8H5D8T6</accession>
<dbReference type="EMBL" id="JAACJO010000008">
    <property type="protein sequence ID" value="KAF5354833.1"/>
    <property type="molecule type" value="Genomic_DNA"/>
</dbReference>
<dbReference type="Proteomes" id="UP000559027">
    <property type="component" value="Unassembled WGS sequence"/>
</dbReference>
<gene>
    <name evidence="1" type="ORF">D9756_005721</name>
</gene>
<proteinExistence type="predicted"/>
<sequence>MLIPWPEPGLESSDNRFTYESDVVTYDYDCHWPKFNLTRFPASQGRQWSVFDHTSNSRWSAWIIGGGRFADSVELPATMMPLVHEHSAALPLDNPDTEFLTPVSAFSITDELQDNQFSFLDINSTDNSLTSHMPDEANPRHTSILSCNTHYSIQPALIILQQGRLNATLLSNHSPHVGNFPKKAADAIFSQSLMNVISPDLNSPGYPGSIAFAVFVGNSWLSRSPGGQKQRGLPLLPLEKINNNLNRVVQSASKLYLSGYICDSSSAYRSLIPKFSYT</sequence>
<dbReference type="OrthoDB" id="10604493at2759"/>
<name>A0A8H5D8T6_9AGAR</name>